<evidence type="ECO:0000313" key="1">
    <source>
        <dbReference type="EMBL" id="GFT48384.1"/>
    </source>
</evidence>
<reference evidence="1" key="1">
    <citation type="submission" date="2020-08" db="EMBL/GenBank/DDBJ databases">
        <title>Multicomponent nature underlies the extraordinary mechanical properties of spider dragline silk.</title>
        <authorList>
            <person name="Kono N."/>
            <person name="Nakamura H."/>
            <person name="Mori M."/>
            <person name="Yoshida Y."/>
            <person name="Ohtoshi R."/>
            <person name="Malay A.D."/>
            <person name="Moran D.A.P."/>
            <person name="Tomita M."/>
            <person name="Numata K."/>
            <person name="Arakawa K."/>
        </authorList>
    </citation>
    <scope>NUCLEOTIDE SEQUENCE</scope>
</reference>
<organism evidence="1 2">
    <name type="scientific">Nephila pilipes</name>
    <name type="common">Giant wood spider</name>
    <name type="synonym">Nephila maculata</name>
    <dbReference type="NCBI Taxonomy" id="299642"/>
    <lineage>
        <taxon>Eukaryota</taxon>
        <taxon>Metazoa</taxon>
        <taxon>Ecdysozoa</taxon>
        <taxon>Arthropoda</taxon>
        <taxon>Chelicerata</taxon>
        <taxon>Arachnida</taxon>
        <taxon>Araneae</taxon>
        <taxon>Araneomorphae</taxon>
        <taxon>Entelegynae</taxon>
        <taxon>Araneoidea</taxon>
        <taxon>Nephilidae</taxon>
        <taxon>Nephila</taxon>
    </lineage>
</organism>
<dbReference type="EMBL" id="BMAW01065002">
    <property type="protein sequence ID" value="GFT48384.1"/>
    <property type="molecule type" value="Genomic_DNA"/>
</dbReference>
<protein>
    <submittedName>
        <fullName evidence="1">Uncharacterized protein</fullName>
    </submittedName>
</protein>
<proteinExistence type="predicted"/>
<comment type="caution">
    <text evidence="1">The sequence shown here is derived from an EMBL/GenBank/DDBJ whole genome shotgun (WGS) entry which is preliminary data.</text>
</comment>
<dbReference type="Proteomes" id="UP000887013">
    <property type="component" value="Unassembled WGS sequence"/>
</dbReference>
<gene>
    <name evidence="1" type="ORF">NPIL_99491</name>
</gene>
<sequence>MKNKGLTSMCWFGEASGENEISLLVSIDFYWSVANGFERLSSSLVAVNTERRWSLQEKWGDVSESISVNLVLVDRNFVSAEFRYFWELESEGIVKKKTEIINVMKQARIKELNE</sequence>
<dbReference type="AlphaFoldDB" id="A0A8X6P4Y7"/>
<keyword evidence="2" id="KW-1185">Reference proteome</keyword>
<name>A0A8X6P4Y7_NEPPI</name>
<evidence type="ECO:0000313" key="2">
    <source>
        <dbReference type="Proteomes" id="UP000887013"/>
    </source>
</evidence>
<accession>A0A8X6P4Y7</accession>